<dbReference type="CDD" id="cd13118">
    <property type="entry name" value="POLO_box_1"/>
    <property type="match status" value="1"/>
</dbReference>
<dbReference type="EMBL" id="JAODAN010000002">
    <property type="protein sequence ID" value="KAK1926238.1"/>
    <property type="molecule type" value="Genomic_DNA"/>
</dbReference>
<dbReference type="Gene3D" id="1.10.510.10">
    <property type="entry name" value="Transferase(Phosphotransferase) domain 1"/>
    <property type="match status" value="1"/>
</dbReference>
<sequence>MIKTQYGHHVPEHPAAPAHYAPPAPPSAPVGAQATSSKEKIPPPEPPLRIVHTDMETGRVKQVYHRVGFLGEGGFARVYEVTDQSGTRKAVKVVCKANIKTQKNKTKLWAEIKLHRELVHPHIVRFEDCFEDEENVYMLLELCENGSLMDLLRRRKRYTEPEARSILVQIIGACQYMHQVNVIHRDLKLGNLFLNENMDIKVGDLGLAALIEKPGDRKKTICGTPNYIAPEVLFDTANGHSFEVDVWSVGVILYTMIIGKPPFQTKDVKAIYKRIRENRYEFPPDKPISGSAKDLIMSILEPNPETRPTLDKILRHPWFLDGEFPARIPLTAMDSQPSFRGLGRTESRRNFQATCARAKIGIEQAIAAADAARLRQPLGPSIMQQERDFKKAVQPDSPISALLHSAKQPLVQAPAQIRESALLRKISAAGAHATLSPARRRRENSTPNRMEMLDEESEEENVEPKGYDAGVRQREIASQKARIVSQMTARREQQRVCQDERSPRRRPVAGSSSLSPARTVHAPEQHRRPPSAPRASLYDTVRSNLGMALSQGPEFRTPQIEADPAPPRVFVEAWLDYVQKYGMGFAMNDGTISVHFNDSSSLILAPGRAHYDYIEPAATGDGYNVVRENYRIDDVPPALQNKVYLMNHFKNYILKRLLGDHHYVFEDLGLTKGMVFITKYLRMKHVILFRLSNDVLQFNFYDHTKLILSRDGLVVSVIDKHYILRTWSLEALMRPIPEEVQGKERRRLEAVVHKLQYARDVLTKIRSHALAAAKGAVDAAPAPAAERQNEDGEGRERRETRDYRAYREGREGRDVKPIRGV</sequence>
<evidence type="ECO:0000313" key="12">
    <source>
        <dbReference type="EMBL" id="KAK1926238.1"/>
    </source>
</evidence>
<evidence type="ECO:0000256" key="7">
    <source>
        <dbReference type="PROSITE-ProRule" id="PRU10141"/>
    </source>
</evidence>
<accession>A0AAD9FUA1</accession>
<dbReference type="SUPFAM" id="SSF82615">
    <property type="entry name" value="Polo-box domain"/>
    <property type="match status" value="2"/>
</dbReference>
<gene>
    <name evidence="12" type="ORF">DB88DRAFT_155736</name>
</gene>
<feature type="region of interest" description="Disordered" evidence="9">
    <location>
        <begin position="1"/>
        <end position="47"/>
    </location>
</feature>
<evidence type="ECO:0000313" key="13">
    <source>
        <dbReference type="Proteomes" id="UP001182556"/>
    </source>
</evidence>
<dbReference type="PROSITE" id="PS50011">
    <property type="entry name" value="PROTEIN_KINASE_DOM"/>
    <property type="match status" value="1"/>
</dbReference>
<comment type="catalytic activity">
    <reaction evidence="8">
        <text>L-threonyl-[protein] + ATP = O-phospho-L-threonyl-[protein] + ADP + H(+)</text>
        <dbReference type="Rhea" id="RHEA:46608"/>
        <dbReference type="Rhea" id="RHEA-COMP:11060"/>
        <dbReference type="Rhea" id="RHEA-COMP:11605"/>
        <dbReference type="ChEBI" id="CHEBI:15378"/>
        <dbReference type="ChEBI" id="CHEBI:30013"/>
        <dbReference type="ChEBI" id="CHEBI:30616"/>
        <dbReference type="ChEBI" id="CHEBI:61977"/>
        <dbReference type="ChEBI" id="CHEBI:456216"/>
        <dbReference type="EC" id="2.7.11.21"/>
    </reaction>
</comment>
<dbReference type="SMART" id="SM00220">
    <property type="entry name" value="S_TKc"/>
    <property type="match status" value="1"/>
</dbReference>
<evidence type="ECO:0000256" key="2">
    <source>
        <dbReference type="ARBA" id="ARBA00022679"/>
    </source>
</evidence>
<dbReference type="FunFam" id="3.30.200.20:FF:000091">
    <property type="entry name" value="Serine/threonine-protein kinase PLK"/>
    <property type="match status" value="1"/>
</dbReference>
<dbReference type="AlphaFoldDB" id="A0AAD9FUA1"/>
<proteinExistence type="inferred from homology"/>
<dbReference type="Pfam" id="PF00659">
    <property type="entry name" value="POLO_box"/>
    <property type="match status" value="2"/>
</dbReference>
<dbReference type="PROSITE" id="PS00107">
    <property type="entry name" value="PROTEIN_KINASE_ATP"/>
    <property type="match status" value="1"/>
</dbReference>
<dbReference type="GO" id="GO:0000776">
    <property type="term" value="C:kinetochore"/>
    <property type="evidence" value="ECO:0007669"/>
    <property type="project" value="TreeGrafter"/>
</dbReference>
<protein>
    <recommendedName>
        <fullName evidence="8">Serine/threonine-protein kinase</fullName>
        <ecNumber evidence="8">2.7.11.21</ecNumber>
    </recommendedName>
</protein>
<evidence type="ECO:0000256" key="3">
    <source>
        <dbReference type="ARBA" id="ARBA00022737"/>
    </source>
</evidence>
<evidence type="ECO:0000259" key="10">
    <source>
        <dbReference type="PROSITE" id="PS50011"/>
    </source>
</evidence>
<evidence type="ECO:0000256" key="4">
    <source>
        <dbReference type="ARBA" id="ARBA00022741"/>
    </source>
</evidence>
<dbReference type="SUPFAM" id="SSF56112">
    <property type="entry name" value="Protein kinase-like (PK-like)"/>
    <property type="match status" value="1"/>
</dbReference>
<dbReference type="InterPro" id="IPR033701">
    <property type="entry name" value="POLO_box_1"/>
</dbReference>
<feature type="compositionally biased region" description="Basic and acidic residues" evidence="9">
    <location>
        <begin position="489"/>
        <end position="502"/>
    </location>
</feature>
<dbReference type="GO" id="GO:0000922">
    <property type="term" value="C:spindle pole"/>
    <property type="evidence" value="ECO:0007669"/>
    <property type="project" value="TreeGrafter"/>
</dbReference>
<dbReference type="Gene3D" id="3.30.1120.30">
    <property type="entry name" value="POLO box domain"/>
    <property type="match status" value="2"/>
</dbReference>
<dbReference type="PANTHER" id="PTHR24345">
    <property type="entry name" value="SERINE/THREONINE-PROTEIN KINASE PLK"/>
    <property type="match status" value="1"/>
</dbReference>
<evidence type="ECO:0000256" key="1">
    <source>
        <dbReference type="ARBA" id="ARBA00022527"/>
    </source>
</evidence>
<dbReference type="InterPro" id="IPR008271">
    <property type="entry name" value="Ser/Thr_kinase_AS"/>
</dbReference>
<feature type="domain" description="Protein kinase" evidence="10">
    <location>
        <begin position="64"/>
        <end position="319"/>
    </location>
</feature>
<dbReference type="InterPro" id="IPR000719">
    <property type="entry name" value="Prot_kinase_dom"/>
</dbReference>
<dbReference type="CDD" id="cd13117">
    <property type="entry name" value="POLO_box_2"/>
    <property type="match status" value="1"/>
</dbReference>
<evidence type="ECO:0000256" key="5">
    <source>
        <dbReference type="ARBA" id="ARBA00022777"/>
    </source>
</evidence>
<keyword evidence="13" id="KW-1185">Reference proteome</keyword>
<reference evidence="12" key="1">
    <citation type="submission" date="2023-02" db="EMBL/GenBank/DDBJ databases">
        <title>Identification and recombinant expression of a fungal hydrolase from Papiliotrema laurentii that hydrolyzes apple cutin and clears colloidal polyester polyurethane.</title>
        <authorList>
            <consortium name="DOE Joint Genome Institute"/>
            <person name="Roman V.A."/>
            <person name="Bojanowski C."/>
            <person name="Crable B.R."/>
            <person name="Wagner D.N."/>
            <person name="Hung C.S."/>
            <person name="Nadeau L.J."/>
            <person name="Schratz L."/>
            <person name="Haridas S."/>
            <person name="Pangilinan J."/>
            <person name="Lipzen A."/>
            <person name="Na H."/>
            <person name="Yan M."/>
            <person name="Ng V."/>
            <person name="Grigoriev I.V."/>
            <person name="Spatafora J.W."/>
            <person name="Barlow D."/>
            <person name="Biffinger J."/>
            <person name="Kelley-Loughnane N."/>
            <person name="Varaljay V.A."/>
            <person name="Crookes-Goodson W.J."/>
        </authorList>
    </citation>
    <scope>NUCLEOTIDE SEQUENCE</scope>
    <source>
        <strain evidence="12">5307AH</strain>
    </source>
</reference>
<dbReference type="InterPro" id="IPR033695">
    <property type="entry name" value="POLO_box_2"/>
</dbReference>
<comment type="similarity">
    <text evidence="8">Belongs to the protein kinase superfamily. Ser/Thr protein kinase family. CDC5/Polo subfamily.</text>
</comment>
<name>A0AAD9FUA1_PAPLA</name>
<dbReference type="InterPro" id="IPR000959">
    <property type="entry name" value="POLO_box_dom"/>
</dbReference>
<dbReference type="GO" id="GO:0005524">
    <property type="term" value="F:ATP binding"/>
    <property type="evidence" value="ECO:0007669"/>
    <property type="project" value="UniProtKB-UniRule"/>
</dbReference>
<keyword evidence="1 8" id="KW-0723">Serine/threonine-protein kinase</keyword>
<keyword evidence="5 8" id="KW-0418">Kinase</keyword>
<keyword evidence="6 7" id="KW-0067">ATP-binding</keyword>
<evidence type="ECO:0000256" key="9">
    <source>
        <dbReference type="SAM" id="MobiDB-lite"/>
    </source>
</evidence>
<dbReference type="GO" id="GO:0005634">
    <property type="term" value="C:nucleus"/>
    <property type="evidence" value="ECO:0007669"/>
    <property type="project" value="TreeGrafter"/>
</dbReference>
<dbReference type="Gene3D" id="3.30.200.20">
    <property type="entry name" value="Phosphorylase Kinase, domain 1"/>
    <property type="match status" value="1"/>
</dbReference>
<comment type="caution">
    <text evidence="12">The sequence shown here is derived from an EMBL/GenBank/DDBJ whole genome shotgun (WGS) entry which is preliminary data.</text>
</comment>
<dbReference type="FunFam" id="1.10.510.10:FF:000647">
    <property type="entry name" value="Serine/threonine-protein kinase"/>
    <property type="match status" value="1"/>
</dbReference>
<dbReference type="CDD" id="cd14099">
    <property type="entry name" value="STKc_PLK"/>
    <property type="match status" value="1"/>
</dbReference>
<dbReference type="InterPro" id="IPR036947">
    <property type="entry name" value="POLO_box_dom_sf"/>
</dbReference>
<dbReference type="GO" id="GO:0007052">
    <property type="term" value="P:mitotic spindle organization"/>
    <property type="evidence" value="ECO:0007669"/>
    <property type="project" value="TreeGrafter"/>
</dbReference>
<feature type="domain" description="POLO box" evidence="11">
    <location>
        <begin position="676"/>
        <end position="767"/>
    </location>
</feature>
<dbReference type="GO" id="GO:0005816">
    <property type="term" value="C:spindle pole body"/>
    <property type="evidence" value="ECO:0007669"/>
    <property type="project" value="TreeGrafter"/>
</dbReference>
<dbReference type="PROSITE" id="PS50078">
    <property type="entry name" value="POLO_BOX"/>
    <property type="match status" value="2"/>
</dbReference>
<feature type="region of interest" description="Disordered" evidence="9">
    <location>
        <begin position="433"/>
        <end position="536"/>
    </location>
</feature>
<dbReference type="Proteomes" id="UP001182556">
    <property type="component" value="Unassembled WGS sequence"/>
</dbReference>
<dbReference type="GO" id="GO:0004674">
    <property type="term" value="F:protein serine/threonine kinase activity"/>
    <property type="evidence" value="ECO:0007669"/>
    <property type="project" value="UniProtKB-KW"/>
</dbReference>
<keyword evidence="2 8" id="KW-0808">Transferase</keyword>
<feature type="binding site" evidence="7">
    <location>
        <position position="96"/>
    </location>
    <ligand>
        <name>ATP</name>
        <dbReference type="ChEBI" id="CHEBI:30616"/>
    </ligand>
</feature>
<dbReference type="PANTHER" id="PTHR24345:SF0">
    <property type="entry name" value="CELL CYCLE SERINE_THREONINE-PROTEIN KINASE CDC5_MSD2"/>
    <property type="match status" value="1"/>
</dbReference>
<feature type="compositionally biased region" description="Basic and acidic residues" evidence="9">
    <location>
        <begin position="462"/>
        <end position="477"/>
    </location>
</feature>
<dbReference type="InterPro" id="IPR011009">
    <property type="entry name" value="Kinase-like_dom_sf"/>
</dbReference>
<feature type="compositionally biased region" description="Low complexity" evidence="9">
    <location>
        <begin position="776"/>
        <end position="786"/>
    </location>
</feature>
<dbReference type="InterPro" id="IPR017441">
    <property type="entry name" value="Protein_kinase_ATP_BS"/>
</dbReference>
<evidence type="ECO:0000256" key="8">
    <source>
        <dbReference type="RuleBase" id="RU361162"/>
    </source>
</evidence>
<evidence type="ECO:0000259" key="11">
    <source>
        <dbReference type="PROSITE" id="PS50078"/>
    </source>
</evidence>
<keyword evidence="3" id="KW-0677">Repeat</keyword>
<evidence type="ECO:0000256" key="6">
    <source>
        <dbReference type="ARBA" id="ARBA00022840"/>
    </source>
</evidence>
<feature type="compositionally biased region" description="Basic and acidic residues" evidence="9">
    <location>
        <begin position="787"/>
        <end position="821"/>
    </location>
</feature>
<dbReference type="PROSITE" id="PS00108">
    <property type="entry name" value="PROTEIN_KINASE_ST"/>
    <property type="match status" value="1"/>
</dbReference>
<dbReference type="GO" id="GO:0005737">
    <property type="term" value="C:cytoplasm"/>
    <property type="evidence" value="ECO:0007669"/>
    <property type="project" value="TreeGrafter"/>
</dbReference>
<dbReference type="EC" id="2.7.11.21" evidence="8"/>
<organism evidence="12 13">
    <name type="scientific">Papiliotrema laurentii</name>
    <name type="common">Cryptococcus laurentii</name>
    <dbReference type="NCBI Taxonomy" id="5418"/>
    <lineage>
        <taxon>Eukaryota</taxon>
        <taxon>Fungi</taxon>
        <taxon>Dikarya</taxon>
        <taxon>Basidiomycota</taxon>
        <taxon>Agaricomycotina</taxon>
        <taxon>Tremellomycetes</taxon>
        <taxon>Tremellales</taxon>
        <taxon>Rhynchogastremaceae</taxon>
        <taxon>Papiliotrema</taxon>
    </lineage>
</organism>
<keyword evidence="4 7" id="KW-0547">Nucleotide-binding</keyword>
<feature type="region of interest" description="Disordered" evidence="9">
    <location>
        <begin position="776"/>
        <end position="821"/>
    </location>
</feature>
<feature type="domain" description="POLO box" evidence="11">
    <location>
        <begin position="570"/>
        <end position="655"/>
    </location>
</feature>
<dbReference type="Pfam" id="PF00069">
    <property type="entry name" value="Pkinase"/>
    <property type="match status" value="1"/>
</dbReference>